<keyword evidence="3 9" id="KW-0347">Helicase</keyword>
<dbReference type="Gene3D" id="6.10.140.1500">
    <property type="match status" value="1"/>
</dbReference>
<dbReference type="InterPro" id="IPR049730">
    <property type="entry name" value="SNF2/RAD54-like_C"/>
</dbReference>
<dbReference type="InterPro" id="IPR022737">
    <property type="entry name" value="RapA_C"/>
</dbReference>
<dbReference type="Gene3D" id="3.40.50.300">
    <property type="entry name" value="P-loop containing nucleotide triphosphate hydrolases"/>
    <property type="match status" value="1"/>
</dbReference>
<dbReference type="Gene3D" id="2.30.30.930">
    <property type="match status" value="1"/>
</dbReference>
<accession>A0A7Z6ZRM6</accession>
<evidence type="ECO:0000256" key="1">
    <source>
        <dbReference type="ARBA" id="ARBA00022741"/>
    </source>
</evidence>
<dbReference type="InterPro" id="IPR040766">
    <property type="entry name" value="Tudor_2_RapA"/>
</dbReference>
<protein>
    <recommendedName>
        <fullName evidence="9">RNA polymerase-associated protein RapA</fullName>
        <ecNumber evidence="9">3.6.4.-</ecNumber>
    </recommendedName>
    <alternativeName>
        <fullName evidence="9">ATP-dependent helicase HepA</fullName>
    </alternativeName>
</protein>
<comment type="subunit">
    <text evidence="9">Interacts with the RNAP. Has a higher affinity for the core RNAP than for the holoenzyme. Its ATPase activity is stimulated by binding to RNAP.</text>
</comment>
<dbReference type="SUPFAM" id="SSF52540">
    <property type="entry name" value="P-loop containing nucleoside triphosphate hydrolases"/>
    <property type="match status" value="2"/>
</dbReference>
<sequence length="916" mass="103197">MSDTATPYAVGQRWLSETETEQGLGLITQMSGRMLTILFPATDEVRHYAAAEAPLARYQLLADEQGQHADGWYFRVTEVTQQHGINTYIGVREDTQESVRVPEPQLSAQVAVNHPMTRLLAGKTDRLDMYRLRQQAQQHLQAWQQSQVAGLLGARVNLLPHQLYIANQLADRYQPRVMLADEVGLGKTIEAGYIMQRRLLSGRSQRIIVIVPDSLTHQWIIELQRRFALRFSLFDEERCEQVALDGGDVFASEQLVLIPQSLLRHRTWGPQLVAVNWDLLVFDEAHQLHPEQPQFALMRELCQVTAGILLLTATPEQAGAEAHFARLRLLDPDRFYDHQVFVAEQQRYHELAPLVGALADAAGDSNPLNATQTDALAEFLQRSLSTAVLGDPTARQALLDELLDMHGTGRVMFRNARAHVGGFPERHLVPHELDDEASAIDWLQQLLKQHRPDKFILICKSTAGALDLAEQLRIRFGLHAAVFHEGLSVLERDRAAAFFASPEDGCPLLICSEIGSEGRNFQFAHHLILFDLPEHPDLLEQRIGRLDRIGQEHPVQVHVPYVVDGASEVWFRWYDAMTAFTAPNAVGDALYETFVESVRELAEQQPLDAMAVEQLALATEDKAEALRAEVAQGRDRLQELNAFRPQPAQALVDRIETFTEQNSVAAFMQEFWARFGVDYDELNADSGWLRPTDQLRTPLADLPEEGITVTFSRAYALAHEDVILLSWDHPHVQQALELLTEDAFGSTCVAMLQNRALPAGTWFLELTFSSRAVAPRELAVQEFYPRQAIRVLLDSQGRDLSQKVPASSLDKQLQFMDKKQARMIIKQLRPALQQAMVNAVAPAEALQRPLIERAQQQIETVLSQQLARLQQLQTRNPMIRDDELDAIVTRKTELLAALQQPLLQLDTARVIVNIPA</sequence>
<proteinExistence type="inferred from homology"/>
<evidence type="ECO:0000256" key="5">
    <source>
        <dbReference type="ARBA" id="ARBA00023015"/>
    </source>
</evidence>
<dbReference type="PANTHER" id="PTHR10799">
    <property type="entry name" value="SNF2/RAD54 HELICASE FAMILY"/>
    <property type="match status" value="1"/>
</dbReference>
<keyword evidence="8 9" id="KW-0804">Transcription</keyword>
<evidence type="ECO:0000256" key="7">
    <source>
        <dbReference type="ARBA" id="ARBA00023159"/>
    </source>
</evidence>
<dbReference type="Pfam" id="PF12137">
    <property type="entry name" value="RapA_C"/>
    <property type="match status" value="1"/>
</dbReference>
<comment type="similarity">
    <text evidence="9">Belongs to the SNF2/RAD54 helicase family. RapA subfamily.</text>
</comment>
<dbReference type="Pfam" id="PF00271">
    <property type="entry name" value="Helicase_C"/>
    <property type="match status" value="1"/>
</dbReference>
<dbReference type="GO" id="GO:0005524">
    <property type="term" value="F:ATP binding"/>
    <property type="evidence" value="ECO:0007669"/>
    <property type="project" value="UniProtKB-UniRule"/>
</dbReference>
<evidence type="ECO:0000256" key="8">
    <source>
        <dbReference type="ARBA" id="ARBA00023163"/>
    </source>
</evidence>
<dbReference type="GO" id="GO:0006355">
    <property type="term" value="P:regulation of DNA-templated transcription"/>
    <property type="evidence" value="ECO:0007669"/>
    <property type="project" value="UniProtKB-UniRule"/>
</dbReference>
<dbReference type="SMART" id="SM00490">
    <property type="entry name" value="HELICc"/>
    <property type="match status" value="1"/>
</dbReference>
<dbReference type="CDD" id="cd18011">
    <property type="entry name" value="DEXDc_RapA"/>
    <property type="match status" value="1"/>
</dbReference>
<dbReference type="GO" id="GO:0016817">
    <property type="term" value="F:hydrolase activity, acting on acid anhydrides"/>
    <property type="evidence" value="ECO:0007669"/>
    <property type="project" value="InterPro"/>
</dbReference>
<evidence type="ECO:0000256" key="3">
    <source>
        <dbReference type="ARBA" id="ARBA00022806"/>
    </source>
</evidence>
<dbReference type="InterPro" id="IPR001650">
    <property type="entry name" value="Helicase_C-like"/>
</dbReference>
<dbReference type="GO" id="GO:0004386">
    <property type="term" value="F:helicase activity"/>
    <property type="evidence" value="ECO:0007669"/>
    <property type="project" value="UniProtKB-UniRule"/>
</dbReference>
<comment type="caution">
    <text evidence="12">The sequence shown here is derived from an EMBL/GenBank/DDBJ whole genome shotgun (WGS) entry which is preliminary data.</text>
</comment>
<reference evidence="13" key="1">
    <citation type="journal article" date="2018" name="Front. Microbiol.">
        <title>Genome-Based Analysis Reveals the Taxonomy and Diversity of the Family Idiomarinaceae.</title>
        <authorList>
            <person name="Liu Y."/>
            <person name="Lai Q."/>
            <person name="Shao Z."/>
        </authorList>
    </citation>
    <scope>NUCLEOTIDE SEQUENCE [LARGE SCALE GENOMIC DNA]</scope>
    <source>
        <strain evidence="13">KYW314</strain>
    </source>
</reference>
<keyword evidence="4 9" id="KW-0067">ATP-binding</keyword>
<dbReference type="GO" id="GO:0003677">
    <property type="term" value="F:DNA binding"/>
    <property type="evidence" value="ECO:0007669"/>
    <property type="project" value="UniProtKB-KW"/>
</dbReference>
<dbReference type="Pfam" id="PF00176">
    <property type="entry name" value="SNF2-rel_dom"/>
    <property type="match status" value="1"/>
</dbReference>
<dbReference type="HAMAP" id="MF_01821">
    <property type="entry name" value="Helicase_RapA"/>
    <property type="match status" value="1"/>
</dbReference>
<evidence type="ECO:0000256" key="6">
    <source>
        <dbReference type="ARBA" id="ARBA00023125"/>
    </source>
</evidence>
<dbReference type="InterPro" id="IPR057342">
    <property type="entry name" value="DEXDc_RapA"/>
</dbReference>
<dbReference type="Pfam" id="PF18337">
    <property type="entry name" value="Tudor_RapA"/>
    <property type="match status" value="1"/>
</dbReference>
<keyword evidence="2 9" id="KW-0378">Hydrolase</keyword>
<keyword evidence="1 9" id="KW-0547">Nucleotide-binding</keyword>
<dbReference type="Gene3D" id="3.40.50.10810">
    <property type="entry name" value="Tandem AAA-ATPase domain"/>
    <property type="match status" value="1"/>
</dbReference>
<dbReference type="RefSeq" id="WP_169931669.1">
    <property type="nucleotide sequence ID" value="NZ_PIPR01000005.1"/>
</dbReference>
<dbReference type="Proteomes" id="UP000287766">
    <property type="component" value="Unassembled WGS sequence"/>
</dbReference>
<evidence type="ECO:0000313" key="13">
    <source>
        <dbReference type="Proteomes" id="UP000287766"/>
    </source>
</evidence>
<dbReference type="EC" id="3.6.4.-" evidence="9"/>
<dbReference type="InterPro" id="IPR040765">
    <property type="entry name" value="Tudor_1_RapA"/>
</dbReference>
<dbReference type="EMBL" id="PIPR01000005">
    <property type="protein sequence ID" value="RUO38057.1"/>
    <property type="molecule type" value="Genomic_DNA"/>
</dbReference>
<dbReference type="Gene3D" id="3.30.360.80">
    <property type="match status" value="1"/>
</dbReference>
<comment type="function">
    <text evidence="9">Transcription regulator that activates transcription by stimulating RNA polymerase (RNAP) recycling in case of stress conditions such as supercoiled DNA or high salt concentrations. Probably acts by releasing the RNAP, when it is trapped or immobilized on tightly supercoiled DNA. Does not activate transcription on linear DNA. Probably not involved in DNA repair.</text>
</comment>
<dbReference type="PROSITE" id="PS51192">
    <property type="entry name" value="HELICASE_ATP_BIND_1"/>
    <property type="match status" value="1"/>
</dbReference>
<feature type="short sequence motif" description="DEAH box" evidence="9">
    <location>
        <begin position="283"/>
        <end position="286"/>
    </location>
</feature>
<dbReference type="Pfam" id="PF18339">
    <property type="entry name" value="Tudor_1_RapA"/>
    <property type="match status" value="1"/>
</dbReference>
<keyword evidence="5 9" id="KW-0805">Transcription regulation</keyword>
<organism evidence="12 13">
    <name type="scientific">Pseudidiomarina aestuarii</name>
    <dbReference type="NCBI Taxonomy" id="624146"/>
    <lineage>
        <taxon>Bacteria</taxon>
        <taxon>Pseudomonadati</taxon>
        <taxon>Pseudomonadota</taxon>
        <taxon>Gammaproteobacteria</taxon>
        <taxon>Alteromonadales</taxon>
        <taxon>Idiomarinaceae</taxon>
        <taxon>Pseudidiomarina</taxon>
    </lineage>
</organism>
<dbReference type="CDD" id="cd18793">
    <property type="entry name" value="SF2_C_SNF"/>
    <property type="match status" value="1"/>
</dbReference>
<dbReference type="AlphaFoldDB" id="A0A7Z6ZRM6"/>
<dbReference type="Gene3D" id="2.30.30.140">
    <property type="match status" value="1"/>
</dbReference>
<evidence type="ECO:0000256" key="2">
    <source>
        <dbReference type="ARBA" id="ARBA00022801"/>
    </source>
</evidence>
<dbReference type="PROSITE" id="PS51194">
    <property type="entry name" value="HELICASE_CTER"/>
    <property type="match status" value="1"/>
</dbReference>
<dbReference type="InterPro" id="IPR014001">
    <property type="entry name" value="Helicase_ATP-bd"/>
</dbReference>
<evidence type="ECO:0000259" key="11">
    <source>
        <dbReference type="PROSITE" id="PS51194"/>
    </source>
</evidence>
<keyword evidence="13" id="KW-1185">Reference proteome</keyword>
<dbReference type="InterPro" id="IPR000330">
    <property type="entry name" value="SNF2_N"/>
</dbReference>
<feature type="domain" description="Helicase C-terminal" evidence="11">
    <location>
        <begin position="442"/>
        <end position="602"/>
    </location>
</feature>
<evidence type="ECO:0000256" key="4">
    <source>
        <dbReference type="ARBA" id="ARBA00022840"/>
    </source>
</evidence>
<evidence type="ECO:0000259" key="10">
    <source>
        <dbReference type="PROSITE" id="PS51192"/>
    </source>
</evidence>
<keyword evidence="7 9" id="KW-0010">Activator</keyword>
<dbReference type="SMART" id="SM00487">
    <property type="entry name" value="DEXDc"/>
    <property type="match status" value="1"/>
</dbReference>
<name>A0A7Z6ZRM6_9GAMM</name>
<dbReference type="InterPro" id="IPR023949">
    <property type="entry name" value="Helicase_RapA"/>
</dbReference>
<evidence type="ECO:0000313" key="12">
    <source>
        <dbReference type="EMBL" id="RUO38057.1"/>
    </source>
</evidence>
<dbReference type="InterPro" id="IPR027417">
    <property type="entry name" value="P-loop_NTPase"/>
</dbReference>
<feature type="domain" description="Helicase ATP-binding" evidence="10">
    <location>
        <begin position="168"/>
        <end position="333"/>
    </location>
</feature>
<feature type="binding site" evidence="9">
    <location>
        <begin position="181"/>
        <end position="188"/>
    </location>
    <ligand>
        <name>ATP</name>
        <dbReference type="ChEBI" id="CHEBI:30616"/>
    </ligand>
</feature>
<keyword evidence="6 9" id="KW-0238">DNA-binding</keyword>
<evidence type="ECO:0000256" key="9">
    <source>
        <dbReference type="HAMAP-Rule" id="MF_01821"/>
    </source>
</evidence>
<dbReference type="InterPro" id="IPR038718">
    <property type="entry name" value="SNF2-like_sf"/>
</dbReference>
<gene>
    <name evidence="9" type="primary">rapA</name>
    <name evidence="12" type="ORF">CWE22_11615</name>
</gene>